<name>A0A811UJL3_CERCA</name>
<comment type="caution">
    <text evidence="1">The sequence shown here is derived from an EMBL/GenBank/DDBJ whole genome shotgun (WGS) entry which is preliminary data.</text>
</comment>
<dbReference type="Proteomes" id="UP000606786">
    <property type="component" value="Unassembled WGS sequence"/>
</dbReference>
<protein>
    <submittedName>
        <fullName evidence="1">(Mediterranean fruit fly) hypothetical protein</fullName>
    </submittedName>
</protein>
<evidence type="ECO:0000313" key="1">
    <source>
        <dbReference type="EMBL" id="CAD6999392.1"/>
    </source>
</evidence>
<organism evidence="1 2">
    <name type="scientific">Ceratitis capitata</name>
    <name type="common">Mediterranean fruit fly</name>
    <name type="synonym">Tephritis capitata</name>
    <dbReference type="NCBI Taxonomy" id="7213"/>
    <lineage>
        <taxon>Eukaryota</taxon>
        <taxon>Metazoa</taxon>
        <taxon>Ecdysozoa</taxon>
        <taxon>Arthropoda</taxon>
        <taxon>Hexapoda</taxon>
        <taxon>Insecta</taxon>
        <taxon>Pterygota</taxon>
        <taxon>Neoptera</taxon>
        <taxon>Endopterygota</taxon>
        <taxon>Diptera</taxon>
        <taxon>Brachycera</taxon>
        <taxon>Muscomorpha</taxon>
        <taxon>Tephritoidea</taxon>
        <taxon>Tephritidae</taxon>
        <taxon>Ceratitis</taxon>
        <taxon>Ceratitis</taxon>
    </lineage>
</organism>
<dbReference type="EMBL" id="CAJHJT010000012">
    <property type="protein sequence ID" value="CAD6999392.1"/>
    <property type="molecule type" value="Genomic_DNA"/>
</dbReference>
<sequence length="124" mass="15156">MLSLASVAKPKEEKSNVCILHILREYFICFHFLSSKIIVYLELKFLRNFYIDYQINYLVNSQYLLDQNLVNFYQFLSSFIENNRLVEWKPKQANLRKVWHLRELYKNPMLWRTGYTSLQHLKDQ</sequence>
<dbReference type="AlphaFoldDB" id="A0A811UJL3"/>
<reference evidence="1" key="1">
    <citation type="submission" date="2020-11" db="EMBL/GenBank/DDBJ databases">
        <authorList>
            <person name="Whitehead M."/>
        </authorList>
    </citation>
    <scope>NUCLEOTIDE SEQUENCE</scope>
    <source>
        <strain evidence="1">EGII</strain>
    </source>
</reference>
<gene>
    <name evidence="1" type="ORF">CCAP1982_LOCUS7918</name>
</gene>
<evidence type="ECO:0000313" key="2">
    <source>
        <dbReference type="Proteomes" id="UP000606786"/>
    </source>
</evidence>
<keyword evidence="2" id="KW-1185">Reference proteome</keyword>
<proteinExistence type="predicted"/>
<accession>A0A811UJL3</accession>